<dbReference type="InterPro" id="IPR052539">
    <property type="entry name" value="MGD_biosynthesis_adapter"/>
</dbReference>
<keyword evidence="4" id="KW-1185">Reference proteome</keyword>
<dbReference type="Gene3D" id="3.40.50.300">
    <property type="entry name" value="P-loop containing nucleotide triphosphate hydrolases"/>
    <property type="match status" value="1"/>
</dbReference>
<organism evidence="3 4">
    <name type="scientific">Alkalihalophilus lindianensis</name>
    <dbReference type="NCBI Taxonomy" id="1630542"/>
    <lineage>
        <taxon>Bacteria</taxon>
        <taxon>Bacillati</taxon>
        <taxon>Bacillota</taxon>
        <taxon>Bacilli</taxon>
        <taxon>Bacillales</taxon>
        <taxon>Bacillaceae</taxon>
        <taxon>Alkalihalophilus</taxon>
    </lineage>
</organism>
<dbReference type="Pfam" id="PF03205">
    <property type="entry name" value="MobB"/>
    <property type="match status" value="1"/>
</dbReference>
<evidence type="ECO:0000256" key="1">
    <source>
        <dbReference type="SAM" id="MobiDB-lite"/>
    </source>
</evidence>
<name>A0ABU3XDR4_9BACI</name>
<protein>
    <submittedName>
        <fullName evidence="3">Molybdopterin-guanine dinucleotide biosynthesis protein B</fullName>
    </submittedName>
</protein>
<evidence type="ECO:0000259" key="2">
    <source>
        <dbReference type="Pfam" id="PF03205"/>
    </source>
</evidence>
<proteinExistence type="predicted"/>
<accession>A0ABU3XDR4</accession>
<dbReference type="CDD" id="cd03116">
    <property type="entry name" value="MobB"/>
    <property type="match status" value="1"/>
</dbReference>
<evidence type="ECO:0000313" key="4">
    <source>
        <dbReference type="Proteomes" id="UP001287282"/>
    </source>
</evidence>
<dbReference type="PANTHER" id="PTHR40072:SF1">
    <property type="entry name" value="MOLYBDOPTERIN-GUANINE DINUCLEOTIDE BIOSYNTHESIS ADAPTER PROTEIN"/>
    <property type="match status" value="1"/>
</dbReference>
<gene>
    <name evidence="3" type="primary">mobB</name>
    <name evidence="3" type="ORF">RYX56_16735</name>
</gene>
<reference evidence="3 4" key="1">
    <citation type="submission" date="2023-10" db="EMBL/GenBank/DDBJ databases">
        <title>Screening of Alkalihalobacillus lindianensis BZ-TG-R113 and Its Alleviation of Salt Stress on Rapeseed Growth.</title>
        <authorList>
            <person name="Zhao B."/>
            <person name="Guo T."/>
        </authorList>
    </citation>
    <scope>NUCLEOTIDE SEQUENCE [LARGE SCALE GENOMIC DNA]</scope>
    <source>
        <strain evidence="3 4">BZ-TG-R113</strain>
    </source>
</reference>
<feature type="domain" description="Molybdopterin-guanine dinucleotide biosynthesis protein B (MobB)" evidence="2">
    <location>
        <begin position="7"/>
        <end position="137"/>
    </location>
</feature>
<dbReference type="Proteomes" id="UP001287282">
    <property type="component" value="Unassembled WGS sequence"/>
</dbReference>
<feature type="compositionally biased region" description="Basic and acidic residues" evidence="1">
    <location>
        <begin position="52"/>
        <end position="61"/>
    </location>
</feature>
<dbReference type="PANTHER" id="PTHR40072">
    <property type="entry name" value="MOLYBDOPTERIN-GUANINE DINUCLEOTIDE BIOSYNTHESIS ADAPTER PROTEIN-RELATED"/>
    <property type="match status" value="1"/>
</dbReference>
<sequence>MEQYCPVLQVVGYQNSGKTTLMETLIQQCSALGKRVATIKHHGHHTPQKQESNLKDSERHQQAGAEITAVEGGGSLQIHIKNQSWSLEQMVNLYKSFSPDLILVEGFKKESYPKVVLLRDEKDLALLDEASDIICAIIWEKELKVVEVDYPIYHLDDSVSYSEFILEKLSDDDE</sequence>
<dbReference type="EMBL" id="JAWJBA010000006">
    <property type="protein sequence ID" value="MDV2686016.1"/>
    <property type="molecule type" value="Genomic_DNA"/>
</dbReference>
<comment type="caution">
    <text evidence="3">The sequence shown here is derived from an EMBL/GenBank/DDBJ whole genome shotgun (WGS) entry which is preliminary data.</text>
</comment>
<dbReference type="SUPFAM" id="SSF52540">
    <property type="entry name" value="P-loop containing nucleoside triphosphate hydrolases"/>
    <property type="match status" value="1"/>
</dbReference>
<evidence type="ECO:0000313" key="3">
    <source>
        <dbReference type="EMBL" id="MDV2686016.1"/>
    </source>
</evidence>
<dbReference type="InterPro" id="IPR027417">
    <property type="entry name" value="P-loop_NTPase"/>
</dbReference>
<dbReference type="InterPro" id="IPR004435">
    <property type="entry name" value="MobB_dom"/>
</dbReference>
<feature type="region of interest" description="Disordered" evidence="1">
    <location>
        <begin position="41"/>
        <end position="62"/>
    </location>
</feature>
<dbReference type="NCBIfam" id="TIGR00176">
    <property type="entry name" value="mobB"/>
    <property type="match status" value="1"/>
</dbReference>
<dbReference type="RefSeq" id="WP_317123186.1">
    <property type="nucleotide sequence ID" value="NZ_JAWJBA010000006.1"/>
</dbReference>